<evidence type="ECO:0000313" key="2">
    <source>
        <dbReference type="EMBL" id="CAF3579491.1"/>
    </source>
</evidence>
<dbReference type="AlphaFoldDB" id="A0A818LY74"/>
<dbReference type="Proteomes" id="UP000663823">
    <property type="component" value="Unassembled WGS sequence"/>
</dbReference>
<reference evidence="2" key="1">
    <citation type="submission" date="2021-02" db="EMBL/GenBank/DDBJ databases">
        <authorList>
            <person name="Nowell W R."/>
        </authorList>
    </citation>
    <scope>NUCLEOTIDE SEQUENCE</scope>
</reference>
<dbReference type="EMBL" id="CAJOAX010000383">
    <property type="protein sequence ID" value="CAF3579491.1"/>
    <property type="molecule type" value="Genomic_DNA"/>
</dbReference>
<organism evidence="2 3">
    <name type="scientific">Rotaria sordida</name>
    <dbReference type="NCBI Taxonomy" id="392033"/>
    <lineage>
        <taxon>Eukaryota</taxon>
        <taxon>Metazoa</taxon>
        <taxon>Spiralia</taxon>
        <taxon>Gnathifera</taxon>
        <taxon>Rotifera</taxon>
        <taxon>Eurotatoria</taxon>
        <taxon>Bdelloidea</taxon>
        <taxon>Philodinida</taxon>
        <taxon>Philodinidae</taxon>
        <taxon>Rotaria</taxon>
    </lineage>
</organism>
<gene>
    <name evidence="2" type="ORF">OTI717_LOCUS5733</name>
</gene>
<feature type="domain" description="CNH" evidence="1">
    <location>
        <begin position="17"/>
        <end position="97"/>
    </location>
</feature>
<sequence>MCLVSLLSDVSYVLQHEKDADTVLICHGNNIAIVNSQGKPRTSRRTLSELHFDCEVRSLVCLQDSVLAFHEHGMQGRSLKDNEVIQEVYDHTRSFRVIGSDRLIVLQSRPSLSSKSSDIDNNLTQSITALTTASFSTSPCDLHILMGHENT</sequence>
<name>A0A818LY74_9BILA</name>
<proteinExistence type="predicted"/>
<accession>A0A818LY74</accession>
<evidence type="ECO:0000313" key="3">
    <source>
        <dbReference type="Proteomes" id="UP000663823"/>
    </source>
</evidence>
<evidence type="ECO:0000259" key="1">
    <source>
        <dbReference type="Pfam" id="PF00780"/>
    </source>
</evidence>
<dbReference type="InterPro" id="IPR001180">
    <property type="entry name" value="CNH_dom"/>
</dbReference>
<protein>
    <recommendedName>
        <fullName evidence="1">CNH domain-containing protein</fullName>
    </recommendedName>
</protein>
<dbReference type="Pfam" id="PF00780">
    <property type="entry name" value="CNH"/>
    <property type="match status" value="1"/>
</dbReference>
<comment type="caution">
    <text evidence="2">The sequence shown here is derived from an EMBL/GenBank/DDBJ whole genome shotgun (WGS) entry which is preliminary data.</text>
</comment>